<name>A0A1I7XT83_HETBA</name>
<dbReference type="GO" id="GO:0060102">
    <property type="term" value="C:cuticular extracellular matrix"/>
    <property type="evidence" value="ECO:0007669"/>
    <property type="project" value="TreeGrafter"/>
</dbReference>
<dbReference type="Proteomes" id="UP000095283">
    <property type="component" value="Unplaced"/>
</dbReference>
<feature type="region of interest" description="Disordered" evidence="2">
    <location>
        <begin position="320"/>
        <end position="445"/>
    </location>
</feature>
<reference evidence="4" key="1">
    <citation type="submission" date="2016-11" db="UniProtKB">
        <authorList>
            <consortium name="WormBaseParasite"/>
        </authorList>
    </citation>
    <scope>IDENTIFICATION</scope>
</reference>
<evidence type="ECO:0000313" key="3">
    <source>
        <dbReference type="Proteomes" id="UP000095283"/>
    </source>
</evidence>
<dbReference type="WBParaSite" id="Hba_20735">
    <property type="protein sequence ID" value="Hba_20735"/>
    <property type="gene ID" value="Hba_20735"/>
</dbReference>
<dbReference type="PANTHER" id="PTHR24637:SF393">
    <property type="entry name" value="CUTICLE COLLAGEN ROL-6"/>
    <property type="match status" value="1"/>
</dbReference>
<dbReference type="SUPFAM" id="SSF63712">
    <property type="entry name" value="Nicotinic receptor ligand binding domain-like"/>
    <property type="match status" value="1"/>
</dbReference>
<feature type="compositionally biased region" description="Basic and acidic residues" evidence="2">
    <location>
        <begin position="413"/>
        <end position="422"/>
    </location>
</feature>
<organism evidence="3 4">
    <name type="scientific">Heterorhabditis bacteriophora</name>
    <name type="common">Entomopathogenic nematode worm</name>
    <dbReference type="NCBI Taxonomy" id="37862"/>
    <lineage>
        <taxon>Eukaryota</taxon>
        <taxon>Metazoa</taxon>
        <taxon>Ecdysozoa</taxon>
        <taxon>Nematoda</taxon>
        <taxon>Chromadorea</taxon>
        <taxon>Rhabditida</taxon>
        <taxon>Rhabditina</taxon>
        <taxon>Rhabditomorpha</taxon>
        <taxon>Strongyloidea</taxon>
        <taxon>Heterorhabditidae</taxon>
        <taxon>Heterorhabditis</taxon>
    </lineage>
</organism>
<evidence type="ECO:0000256" key="1">
    <source>
        <dbReference type="ARBA" id="ARBA00022737"/>
    </source>
</evidence>
<dbReference type="AlphaFoldDB" id="A0A1I7XT83"/>
<feature type="compositionally biased region" description="Basic residues" evidence="2">
    <location>
        <begin position="436"/>
        <end position="445"/>
    </location>
</feature>
<evidence type="ECO:0000313" key="4">
    <source>
        <dbReference type="WBParaSite" id="Hba_20735"/>
    </source>
</evidence>
<dbReference type="InterPro" id="IPR036734">
    <property type="entry name" value="Neur_chan_lig-bd_sf"/>
</dbReference>
<keyword evidence="1" id="KW-0677">Repeat</keyword>
<evidence type="ECO:0000256" key="2">
    <source>
        <dbReference type="SAM" id="MobiDB-lite"/>
    </source>
</evidence>
<sequence length="445" mass="48637">MLEIKPLNISMPTEVQIHFHIIHASINQNEQTMTLHGHLYMFAKVEMYPTFSIKVGCNLDYSAFPYDVNTCALSIFATQRMSEVQLKVYYGMPPTLSLGWGDQADKRVISDFEIINVTNSLSYYKHGNTTDLEPITANEMAISWAYHFTVFFSSHYLNFNSRFILGQFFTPQSHFVVSAIFNILPFFLPSLTYAIYSFVSNVVLQAVFLQELINKLPLVANTVPKSVSFYSITMLLNVTSLALHLVFHYLTDRHDPPPKLILSLLSLLKFTPFTPKNSTEQDNNNVGATLLVSLFAAASIYGQVNSICPDSQAEMVTQECLMGPTGPPGLDGSPGKPGEKGDDAEKPLGRQGPRGPPGEQGPEGLDGSPGRDAYPGQAGPIGEPGVPGYQGAAGPDGEEGPRGPSGGLGQDAEYCKCPDREGGSNAAMNANSSTTYRRKAKHRKH</sequence>
<dbReference type="GO" id="GO:0016020">
    <property type="term" value="C:membrane"/>
    <property type="evidence" value="ECO:0007669"/>
    <property type="project" value="InterPro"/>
</dbReference>
<dbReference type="Pfam" id="PF01391">
    <property type="entry name" value="Collagen"/>
    <property type="match status" value="1"/>
</dbReference>
<accession>A0A1I7XT83</accession>
<dbReference type="InterPro" id="IPR008160">
    <property type="entry name" value="Collagen"/>
</dbReference>
<keyword evidence="3" id="KW-1185">Reference proteome</keyword>
<feature type="compositionally biased region" description="Basic and acidic residues" evidence="2">
    <location>
        <begin position="337"/>
        <end position="348"/>
    </location>
</feature>
<dbReference type="Gene3D" id="2.70.170.10">
    <property type="entry name" value="Neurotransmitter-gated ion-channel ligand-binding domain"/>
    <property type="match status" value="1"/>
</dbReference>
<dbReference type="GO" id="GO:0042329">
    <property type="term" value="F:structural constituent of collagen and cuticulin-based cuticle"/>
    <property type="evidence" value="ECO:0007669"/>
    <property type="project" value="TreeGrafter"/>
</dbReference>
<dbReference type="PANTHER" id="PTHR24637">
    <property type="entry name" value="COLLAGEN"/>
    <property type="match status" value="1"/>
</dbReference>
<dbReference type="GO" id="GO:0005230">
    <property type="term" value="F:extracellular ligand-gated monoatomic ion channel activity"/>
    <property type="evidence" value="ECO:0007669"/>
    <property type="project" value="InterPro"/>
</dbReference>
<feature type="compositionally biased region" description="Polar residues" evidence="2">
    <location>
        <begin position="426"/>
        <end position="435"/>
    </location>
</feature>
<protein>
    <submittedName>
        <fullName evidence="4">Col_cuticle_N domain-containing protein</fullName>
    </submittedName>
</protein>
<proteinExistence type="predicted"/>